<feature type="region of interest" description="Disordered" evidence="1">
    <location>
        <begin position="146"/>
        <end position="172"/>
    </location>
</feature>
<sequence length="172" mass="18363">MRPHGHGDRAAPRHGLSAQEHRATTTRATASASKTLTPPHPRPAATPTKKTSGKVPPFVPLGDPQRRDPTGRPELASTDPSCYPECETSSVLQHREGDEVSPAAPCARRAQSCGIGRGTRLVPLHRARDELGSAAPGVRQAVDHNWERTSPLMGIAPGRRGDGEGRDETVDQ</sequence>
<feature type="compositionally biased region" description="Low complexity" evidence="1">
    <location>
        <begin position="25"/>
        <end position="37"/>
    </location>
</feature>
<evidence type="ECO:0000313" key="2">
    <source>
        <dbReference type="EMBL" id="EMS65476.1"/>
    </source>
</evidence>
<accession>M8A0I6</accession>
<protein>
    <submittedName>
        <fullName evidence="2">Uncharacterized protein</fullName>
    </submittedName>
</protein>
<feature type="compositionally biased region" description="Basic and acidic residues" evidence="1">
    <location>
        <begin position="159"/>
        <end position="172"/>
    </location>
</feature>
<reference evidence="2" key="1">
    <citation type="journal article" date="2013" name="Nature">
        <title>Draft genome of the wheat A-genome progenitor Triticum urartu.</title>
        <authorList>
            <person name="Ling H.Q."/>
            <person name="Zhao S."/>
            <person name="Liu D."/>
            <person name="Wang J."/>
            <person name="Sun H."/>
            <person name="Zhang C."/>
            <person name="Fan H."/>
            <person name="Li D."/>
            <person name="Dong L."/>
            <person name="Tao Y."/>
            <person name="Gao C."/>
            <person name="Wu H."/>
            <person name="Li Y."/>
            <person name="Cui Y."/>
            <person name="Guo X."/>
            <person name="Zheng S."/>
            <person name="Wang B."/>
            <person name="Yu K."/>
            <person name="Liang Q."/>
            <person name="Yang W."/>
            <person name="Lou X."/>
            <person name="Chen J."/>
            <person name="Feng M."/>
            <person name="Jian J."/>
            <person name="Zhang X."/>
            <person name="Luo G."/>
            <person name="Jiang Y."/>
            <person name="Liu J."/>
            <person name="Wang Z."/>
            <person name="Sha Y."/>
            <person name="Zhang B."/>
            <person name="Wu H."/>
            <person name="Tang D."/>
            <person name="Shen Q."/>
            <person name="Xue P."/>
            <person name="Zou S."/>
            <person name="Wang X."/>
            <person name="Liu X."/>
            <person name="Wang F."/>
            <person name="Yang Y."/>
            <person name="An X."/>
            <person name="Dong Z."/>
            <person name="Zhang K."/>
            <person name="Zhang X."/>
            <person name="Luo M.C."/>
            <person name="Dvorak J."/>
            <person name="Tong Y."/>
            <person name="Wang J."/>
            <person name="Yang H."/>
            <person name="Li Z."/>
            <person name="Wang D."/>
            <person name="Zhang A."/>
            <person name="Wang J."/>
        </authorList>
    </citation>
    <scope>NUCLEOTIDE SEQUENCE</scope>
</reference>
<proteinExistence type="predicted"/>
<organism evidence="2">
    <name type="scientific">Triticum urartu</name>
    <name type="common">Red wild einkorn</name>
    <name type="synonym">Crithodium urartu</name>
    <dbReference type="NCBI Taxonomy" id="4572"/>
    <lineage>
        <taxon>Eukaryota</taxon>
        <taxon>Viridiplantae</taxon>
        <taxon>Streptophyta</taxon>
        <taxon>Embryophyta</taxon>
        <taxon>Tracheophyta</taxon>
        <taxon>Spermatophyta</taxon>
        <taxon>Magnoliopsida</taxon>
        <taxon>Liliopsida</taxon>
        <taxon>Poales</taxon>
        <taxon>Poaceae</taxon>
        <taxon>BOP clade</taxon>
        <taxon>Pooideae</taxon>
        <taxon>Triticodae</taxon>
        <taxon>Triticeae</taxon>
        <taxon>Triticinae</taxon>
        <taxon>Triticum</taxon>
    </lineage>
</organism>
<dbReference type="AlphaFoldDB" id="M8A0I6"/>
<feature type="region of interest" description="Disordered" evidence="1">
    <location>
        <begin position="1"/>
        <end position="104"/>
    </location>
</feature>
<evidence type="ECO:0000256" key="1">
    <source>
        <dbReference type="SAM" id="MobiDB-lite"/>
    </source>
</evidence>
<name>M8A0I6_TRIUA</name>
<feature type="compositionally biased region" description="Basic and acidic residues" evidence="1">
    <location>
        <begin position="1"/>
        <end position="11"/>
    </location>
</feature>
<gene>
    <name evidence="2" type="ORF">TRIUR3_00472</name>
</gene>
<dbReference type="EMBL" id="KD044397">
    <property type="protein sequence ID" value="EMS65476.1"/>
    <property type="molecule type" value="Genomic_DNA"/>
</dbReference>